<dbReference type="KEGG" id="pgu:PGUG_03960"/>
<gene>
    <name evidence="2" type="ORF">PGUG_03960</name>
</gene>
<evidence type="ECO:0000313" key="2">
    <source>
        <dbReference type="EMBL" id="EDK39862.2"/>
    </source>
</evidence>
<dbReference type="Proteomes" id="UP000001997">
    <property type="component" value="Unassembled WGS sequence"/>
</dbReference>
<keyword evidence="1" id="KW-0472">Membrane</keyword>
<dbReference type="VEuPathDB" id="FungiDB:PGUG_03960"/>
<evidence type="ECO:0008006" key="4">
    <source>
        <dbReference type="Google" id="ProtNLM"/>
    </source>
</evidence>
<protein>
    <recommendedName>
        <fullName evidence="4">DUF1772 domain-containing protein</fullName>
    </recommendedName>
</protein>
<reference evidence="2 3" key="1">
    <citation type="journal article" date="2009" name="Nature">
        <title>Evolution of pathogenicity and sexual reproduction in eight Candida genomes.</title>
        <authorList>
            <person name="Butler G."/>
            <person name="Rasmussen M.D."/>
            <person name="Lin M.F."/>
            <person name="Santos M.A."/>
            <person name="Sakthikumar S."/>
            <person name="Munro C.A."/>
            <person name="Rheinbay E."/>
            <person name="Grabherr M."/>
            <person name="Forche A."/>
            <person name="Reedy J.L."/>
            <person name="Agrafioti I."/>
            <person name="Arnaud M.B."/>
            <person name="Bates S."/>
            <person name="Brown A.J."/>
            <person name="Brunke S."/>
            <person name="Costanzo M.C."/>
            <person name="Fitzpatrick D.A."/>
            <person name="de Groot P.W."/>
            <person name="Harris D."/>
            <person name="Hoyer L.L."/>
            <person name="Hube B."/>
            <person name="Klis F.M."/>
            <person name="Kodira C."/>
            <person name="Lennard N."/>
            <person name="Logue M.E."/>
            <person name="Martin R."/>
            <person name="Neiman A.M."/>
            <person name="Nikolaou E."/>
            <person name="Quail M.A."/>
            <person name="Quinn J."/>
            <person name="Santos M.C."/>
            <person name="Schmitzberger F.F."/>
            <person name="Sherlock G."/>
            <person name="Shah P."/>
            <person name="Silverstein K.A."/>
            <person name="Skrzypek M.S."/>
            <person name="Soll D."/>
            <person name="Staggs R."/>
            <person name="Stansfield I."/>
            <person name="Stumpf M.P."/>
            <person name="Sudbery P.E."/>
            <person name="Srikantha T."/>
            <person name="Zeng Q."/>
            <person name="Berman J."/>
            <person name="Berriman M."/>
            <person name="Heitman J."/>
            <person name="Gow N.A."/>
            <person name="Lorenz M.C."/>
            <person name="Birren B.W."/>
            <person name="Kellis M."/>
            <person name="Cuomo C.A."/>
        </authorList>
    </citation>
    <scope>NUCLEOTIDE SEQUENCE [LARGE SCALE GENOMIC DNA]</scope>
    <source>
        <strain evidence="3">ATCC 6260 / CBS 566 / DSM 6381 / JCM 1539 / NBRC 10279 / NRRL Y-324</strain>
    </source>
</reference>
<feature type="transmembrane region" description="Helical" evidence="1">
    <location>
        <begin position="52"/>
        <end position="70"/>
    </location>
</feature>
<evidence type="ECO:0000256" key="1">
    <source>
        <dbReference type="SAM" id="Phobius"/>
    </source>
</evidence>
<dbReference type="InterPro" id="IPR013901">
    <property type="entry name" value="Anthrone_oxy"/>
</dbReference>
<dbReference type="HOGENOM" id="CLU_1687307_0_0_1"/>
<dbReference type="RefSeq" id="XP_001483231.2">
    <property type="nucleotide sequence ID" value="XM_001483181.1"/>
</dbReference>
<dbReference type="EMBL" id="CH408159">
    <property type="protein sequence ID" value="EDK39862.2"/>
    <property type="molecule type" value="Genomic_DNA"/>
</dbReference>
<feature type="transmembrane region" description="Helical" evidence="1">
    <location>
        <begin position="6"/>
        <end position="31"/>
    </location>
</feature>
<feature type="transmembrane region" description="Helical" evidence="1">
    <location>
        <begin position="82"/>
        <end position="101"/>
    </location>
</feature>
<keyword evidence="1" id="KW-1133">Transmembrane helix</keyword>
<dbReference type="OrthoDB" id="4093171at2759"/>
<dbReference type="InParanoid" id="A5DL09"/>
<dbReference type="OMA" id="NIVWHFL"/>
<keyword evidence="3" id="KW-1185">Reference proteome</keyword>
<name>A5DL09_PICGU</name>
<proteinExistence type="predicted"/>
<dbReference type="GeneID" id="5125472"/>
<sequence length="156" mass="16859">MSSVALGLGLVSQSVFVGGNVAIVSIMIPLLRQNFVSDSTRVKQFSLLYDRGAVLMASSALVSTASYAWLYFYGPQLYAGDFLISALASFSPLPVTWLVVYPSVARMKSMLANESAQVNSDEHILKWTWASSFRAALFSVGCVSSLHYVLSSVFPG</sequence>
<dbReference type="eggNOG" id="ENOG502RA78">
    <property type="taxonomic scope" value="Eukaryota"/>
</dbReference>
<accession>A5DL09</accession>
<dbReference type="Pfam" id="PF08592">
    <property type="entry name" value="Anthrone_oxy"/>
    <property type="match status" value="1"/>
</dbReference>
<organism evidence="2 3">
    <name type="scientific">Meyerozyma guilliermondii (strain ATCC 6260 / CBS 566 / DSM 6381 / JCM 1539 / NBRC 10279 / NRRL Y-324)</name>
    <name type="common">Yeast</name>
    <name type="synonym">Candida guilliermondii</name>
    <dbReference type="NCBI Taxonomy" id="294746"/>
    <lineage>
        <taxon>Eukaryota</taxon>
        <taxon>Fungi</taxon>
        <taxon>Dikarya</taxon>
        <taxon>Ascomycota</taxon>
        <taxon>Saccharomycotina</taxon>
        <taxon>Pichiomycetes</taxon>
        <taxon>Debaryomycetaceae</taxon>
        <taxon>Meyerozyma</taxon>
    </lineage>
</organism>
<dbReference type="AlphaFoldDB" id="A5DL09"/>
<keyword evidence="1" id="KW-0812">Transmembrane</keyword>
<evidence type="ECO:0000313" key="3">
    <source>
        <dbReference type="Proteomes" id="UP000001997"/>
    </source>
</evidence>